<dbReference type="EC" id="2.7.7.59" evidence="9"/>
<dbReference type="InterPro" id="IPR006674">
    <property type="entry name" value="HD_domain"/>
</dbReference>
<evidence type="ECO:0000256" key="2">
    <source>
        <dbReference type="ARBA" id="ARBA00022695"/>
    </source>
</evidence>
<keyword evidence="6" id="KW-0511">Multifunctional enzyme</keyword>
<gene>
    <name evidence="9" type="ORF">GPZ80_26590</name>
</gene>
<keyword evidence="10" id="KW-1185">Reference proteome</keyword>
<evidence type="ECO:0000313" key="10">
    <source>
        <dbReference type="Proteomes" id="UP000734823"/>
    </source>
</evidence>
<dbReference type="InterPro" id="IPR043519">
    <property type="entry name" value="NT_sf"/>
</dbReference>
<keyword evidence="2 9" id="KW-0548">Nucleotidyltransferase</keyword>
<comment type="caution">
    <text evidence="9">The sequence shown here is derived from an EMBL/GenBank/DDBJ whole genome shotgun (WGS) entry which is preliminary data.</text>
</comment>
<dbReference type="PROSITE" id="PS51831">
    <property type="entry name" value="HD"/>
    <property type="match status" value="1"/>
</dbReference>
<evidence type="ECO:0000256" key="5">
    <source>
        <dbReference type="ARBA" id="ARBA00022842"/>
    </source>
</evidence>
<dbReference type="NCBIfam" id="NF002895">
    <property type="entry name" value="PRK03381.1"/>
    <property type="match status" value="1"/>
</dbReference>
<dbReference type="SUPFAM" id="SSF109604">
    <property type="entry name" value="HD-domain/PDEase-like"/>
    <property type="match status" value="1"/>
</dbReference>
<dbReference type="SUPFAM" id="SSF81301">
    <property type="entry name" value="Nucleotidyltransferase"/>
    <property type="match status" value="1"/>
</dbReference>
<evidence type="ECO:0000259" key="7">
    <source>
        <dbReference type="PROSITE" id="PS51671"/>
    </source>
</evidence>
<dbReference type="InterPro" id="IPR013546">
    <property type="entry name" value="PII_UdlTrfase/GS_AdlTrfase"/>
</dbReference>
<dbReference type="SUPFAM" id="SSF55021">
    <property type="entry name" value="ACT-like"/>
    <property type="match status" value="2"/>
</dbReference>
<dbReference type="InterPro" id="IPR010043">
    <property type="entry name" value="UTase/UR"/>
</dbReference>
<dbReference type="CDD" id="cd04873">
    <property type="entry name" value="ACT_UUR-ACR-like"/>
    <property type="match status" value="1"/>
</dbReference>
<dbReference type="Pfam" id="PF01966">
    <property type="entry name" value="HD"/>
    <property type="match status" value="1"/>
</dbReference>
<evidence type="ECO:0000256" key="3">
    <source>
        <dbReference type="ARBA" id="ARBA00022737"/>
    </source>
</evidence>
<evidence type="ECO:0000313" key="9">
    <source>
        <dbReference type="EMBL" id="MBC6450733.1"/>
    </source>
</evidence>
<keyword evidence="4" id="KW-0378">Hydrolase</keyword>
<dbReference type="GO" id="GO:0008773">
    <property type="term" value="F:[protein-PII] uridylyltransferase activity"/>
    <property type="evidence" value="ECO:0007669"/>
    <property type="project" value="UniProtKB-EC"/>
</dbReference>
<dbReference type="Pfam" id="PF08335">
    <property type="entry name" value="GlnD_UR_UTase"/>
    <property type="match status" value="1"/>
</dbReference>
<dbReference type="Gene3D" id="1.10.3090.10">
    <property type="entry name" value="cca-adding enzyme, domain 2"/>
    <property type="match status" value="1"/>
</dbReference>
<dbReference type="PANTHER" id="PTHR47320">
    <property type="entry name" value="BIFUNCTIONAL URIDYLYLTRANSFERASE/URIDYLYL-REMOVING ENZYME"/>
    <property type="match status" value="1"/>
</dbReference>
<protein>
    <submittedName>
        <fullName evidence="9">[protein-PII] uridylyltransferase</fullName>
        <ecNumber evidence="9">2.7.7.59</ecNumber>
    </submittedName>
</protein>
<dbReference type="InterPro" id="IPR003607">
    <property type="entry name" value="HD/PDEase_dom"/>
</dbReference>
<dbReference type="SMART" id="SM00471">
    <property type="entry name" value="HDc"/>
    <property type="match status" value="1"/>
</dbReference>
<feature type="domain" description="HD" evidence="8">
    <location>
        <begin position="435"/>
        <end position="536"/>
    </location>
</feature>
<feature type="domain" description="ACT" evidence="7">
    <location>
        <begin position="618"/>
        <end position="694"/>
    </location>
</feature>
<reference evidence="9 10" key="1">
    <citation type="submission" date="2020-06" db="EMBL/GenBank/DDBJ databases">
        <title>Actinokineospora xiongansis sp. nov., isolated from soil of Baiyangdian.</title>
        <authorList>
            <person name="Zhang X."/>
        </authorList>
    </citation>
    <scope>NUCLEOTIDE SEQUENCE [LARGE SCALE GENOMIC DNA]</scope>
    <source>
        <strain evidence="9 10">HBU206404</strain>
    </source>
</reference>
<feature type="domain" description="ACT" evidence="7">
    <location>
        <begin position="728"/>
        <end position="793"/>
    </location>
</feature>
<dbReference type="PANTHER" id="PTHR47320:SF1">
    <property type="entry name" value="BIFUNCTIONAL URIDYLYLTRANSFERASE_URIDYLYL-REMOVING ENZYME"/>
    <property type="match status" value="1"/>
</dbReference>
<accession>A0ABR7LDE8</accession>
<keyword evidence="1 9" id="KW-0808">Transferase</keyword>
<organism evidence="9 10">
    <name type="scientific">Actinokineospora xionganensis</name>
    <dbReference type="NCBI Taxonomy" id="2684470"/>
    <lineage>
        <taxon>Bacteria</taxon>
        <taxon>Bacillati</taxon>
        <taxon>Actinomycetota</taxon>
        <taxon>Actinomycetes</taxon>
        <taxon>Pseudonocardiales</taxon>
        <taxon>Pseudonocardiaceae</taxon>
        <taxon>Actinokineospora</taxon>
    </lineage>
</organism>
<dbReference type="RefSeq" id="WP_187223816.1">
    <property type="nucleotide sequence ID" value="NZ_JABVED010000019.1"/>
</dbReference>
<evidence type="ECO:0000259" key="8">
    <source>
        <dbReference type="PROSITE" id="PS51831"/>
    </source>
</evidence>
<dbReference type="PIRSF" id="PIRSF006288">
    <property type="entry name" value="PII_uridyltransf"/>
    <property type="match status" value="1"/>
</dbReference>
<dbReference type="Gene3D" id="3.30.460.10">
    <property type="entry name" value="Beta Polymerase, domain 2"/>
    <property type="match status" value="1"/>
</dbReference>
<name>A0ABR7LDE8_9PSEU</name>
<dbReference type="InterPro" id="IPR045865">
    <property type="entry name" value="ACT-like_dom_sf"/>
</dbReference>
<proteinExistence type="predicted"/>
<evidence type="ECO:0000256" key="4">
    <source>
        <dbReference type="ARBA" id="ARBA00022801"/>
    </source>
</evidence>
<dbReference type="InterPro" id="IPR002912">
    <property type="entry name" value="ACT_dom"/>
</dbReference>
<keyword evidence="3" id="KW-0677">Repeat</keyword>
<dbReference type="Proteomes" id="UP000734823">
    <property type="component" value="Unassembled WGS sequence"/>
</dbReference>
<sequence length="793" mass="84021">MTTGESSPTAADLVLARDRLLGQGARSASPSGQSTQSGHRLAPDTLREALTDLHEFWLTAAAAQAGVGGRGGGVALLAVGGLGRRELVPYSDLDLVLVHDGRKAVDTIAERLWYPLWNSGVGLDHSVRTVGEALDVAKADLRTALGLLDARHLAGDAEVTVRLATSAREQWRTGVRNRLGELIESVKQRWRRAGEVAHWVEPDLKYGRGGLRDLGILDALSLAQLIDRPGPDVVAAHTLLLDTRTELRRIAGRPRDILQPQDGDEIAAALGLADRFALARALSGAGRSVAYAMDVALRSTGAANGKRVLGLLRRGPDRRPLDEGVVLHGSEVALARDADPGKDPGLLVRVAAASGRTGHPIAPGALSRLSDHAPEPRAPWPAEVRQDLVSLLGAGEGLTDVVEALDRTGLWARLFPEWGAVRDLPPRDAAHIWTVDRHLVQTTVNASRLVTRVSRPDLLLIGALLHDLGKGRDQDHSIVGAALATQVGARLGLSKQDVDTLSAMVRHHLLLPHTATRRDVEDEATVLRVVDVLGGDPVLLELLHALAEADSLATGPGVWTDWKAALTTDLVTRCRAAMAGEQLPGPIPLSVPQTELAEAVNATGKADFLVDTSDNVATITLAAKNRPGVLSRAAGVLALNLLEVHAASLVTYAGAAVGVFSVTPRFGSMPDPALLREQFLRAEAGSLPLADKLAAKERDYGGRAEDAPDPRVLWFDHEAGDEDGAAVVLELRAADRIGLLHSVASALERCGIDVLWARVATMGGSAVDSFSFVPGRAAGWRHVVESAVLRASK</sequence>
<evidence type="ECO:0000256" key="6">
    <source>
        <dbReference type="ARBA" id="ARBA00023268"/>
    </source>
</evidence>
<dbReference type="CDD" id="cd00077">
    <property type="entry name" value="HDc"/>
    <property type="match status" value="1"/>
</dbReference>
<keyword evidence="5" id="KW-0460">Magnesium</keyword>
<dbReference type="PROSITE" id="PS51671">
    <property type="entry name" value="ACT"/>
    <property type="match status" value="2"/>
</dbReference>
<evidence type="ECO:0000256" key="1">
    <source>
        <dbReference type="ARBA" id="ARBA00022679"/>
    </source>
</evidence>
<dbReference type="EMBL" id="JABVED010000019">
    <property type="protein sequence ID" value="MBC6450733.1"/>
    <property type="molecule type" value="Genomic_DNA"/>
</dbReference>